<keyword evidence="2" id="KW-1185">Reference proteome</keyword>
<evidence type="ECO:0008006" key="3">
    <source>
        <dbReference type="Google" id="ProtNLM"/>
    </source>
</evidence>
<name>B1XYJ9_LEPCP</name>
<sequence>MDTHLTPALVSAPSFDRTGRPAITKARATARLQTSAATGAGDVFELARGEVIALAGRRGQSVEVLSGRLWLTQTGDTGDHFVAAGEQHTLGAGGRLVIEGDSPAPAQWRWRR</sequence>
<protein>
    <recommendedName>
        <fullName evidence="3">DUF2917 domain-containing protein</fullName>
    </recommendedName>
</protein>
<organism evidence="1 2">
    <name type="scientific">Leptothrix cholodnii (strain ATCC 51168 / LMG 8142 / SP-6)</name>
    <name type="common">Leptothrix discophora (strain SP-6)</name>
    <dbReference type="NCBI Taxonomy" id="395495"/>
    <lineage>
        <taxon>Bacteria</taxon>
        <taxon>Pseudomonadati</taxon>
        <taxon>Pseudomonadota</taxon>
        <taxon>Betaproteobacteria</taxon>
        <taxon>Burkholderiales</taxon>
        <taxon>Sphaerotilaceae</taxon>
        <taxon>Leptothrix</taxon>
    </lineage>
</organism>
<reference evidence="1 2" key="1">
    <citation type="submission" date="2008-03" db="EMBL/GenBank/DDBJ databases">
        <title>Complete sequence of Leptothrix cholodnii SP-6.</title>
        <authorList>
            <consortium name="US DOE Joint Genome Institute"/>
            <person name="Copeland A."/>
            <person name="Lucas S."/>
            <person name="Lapidus A."/>
            <person name="Glavina del Rio T."/>
            <person name="Dalin E."/>
            <person name="Tice H."/>
            <person name="Bruce D."/>
            <person name="Goodwin L."/>
            <person name="Pitluck S."/>
            <person name="Chertkov O."/>
            <person name="Brettin T."/>
            <person name="Detter J.C."/>
            <person name="Han C."/>
            <person name="Kuske C.R."/>
            <person name="Schmutz J."/>
            <person name="Larimer F."/>
            <person name="Land M."/>
            <person name="Hauser L."/>
            <person name="Kyrpides N."/>
            <person name="Lykidis A."/>
            <person name="Emerson D."/>
            <person name="Richardson P."/>
        </authorList>
    </citation>
    <scope>NUCLEOTIDE SEQUENCE [LARGE SCALE GENOMIC DNA]</scope>
    <source>
        <strain evidence="2">ATCC 51168 / LMG 8142 / SP-6</strain>
    </source>
</reference>
<evidence type="ECO:0000313" key="2">
    <source>
        <dbReference type="Proteomes" id="UP000001693"/>
    </source>
</evidence>
<proteinExistence type="predicted"/>
<dbReference type="InterPro" id="IPR021317">
    <property type="entry name" value="DUF2917"/>
</dbReference>
<accession>B1XYJ9</accession>
<dbReference type="OrthoDB" id="8720906at2"/>
<dbReference type="STRING" id="395495.Lcho_4184"/>
<dbReference type="EMBL" id="CP001013">
    <property type="protein sequence ID" value="ACB36435.1"/>
    <property type="molecule type" value="Genomic_DNA"/>
</dbReference>
<dbReference type="Proteomes" id="UP000001693">
    <property type="component" value="Chromosome"/>
</dbReference>
<dbReference type="AlphaFoldDB" id="B1XYJ9"/>
<dbReference type="HOGENOM" id="CLU_2142780_0_0_4"/>
<dbReference type="KEGG" id="lch:Lcho_4184"/>
<gene>
    <name evidence="1" type="ordered locus">Lcho_4184</name>
</gene>
<dbReference type="Pfam" id="PF11142">
    <property type="entry name" value="DUF2917"/>
    <property type="match status" value="1"/>
</dbReference>
<dbReference type="RefSeq" id="WP_012349176.1">
    <property type="nucleotide sequence ID" value="NC_010524.1"/>
</dbReference>
<evidence type="ECO:0000313" key="1">
    <source>
        <dbReference type="EMBL" id="ACB36435.1"/>
    </source>
</evidence>